<evidence type="ECO:0000313" key="12">
    <source>
        <dbReference type="EMBL" id="GBC09379.1"/>
    </source>
</evidence>
<keyword evidence="5 8" id="KW-0694">RNA-binding</keyword>
<evidence type="ECO:0000256" key="3">
    <source>
        <dbReference type="ARBA" id="ARBA00022679"/>
    </source>
</evidence>
<dbReference type="Pfam" id="PF26253">
    <property type="entry name" value="RdRP_head"/>
    <property type="match status" value="1"/>
</dbReference>
<comment type="caution">
    <text evidence="12">The sequence shown here is derived from an EMBL/GenBank/DDBJ whole genome shotgun (WGS) entry which is preliminary data.</text>
</comment>
<keyword evidence="4 8" id="KW-0548">Nucleotidyltransferase</keyword>
<reference evidence="13" key="2">
    <citation type="submission" date="2019-10" db="EMBL/GenBank/DDBJ databases">
        <title>Conservation and host-specific expression of non-tandemly repeated heterogenous ribosome RNA gene in arbuscular mycorrhizal fungi.</title>
        <authorList>
            <person name="Maeda T."/>
            <person name="Kobayashi Y."/>
            <person name="Nakagawa T."/>
            <person name="Ezawa T."/>
            <person name="Yamaguchi K."/>
            <person name="Bino T."/>
            <person name="Nishimoto Y."/>
            <person name="Shigenobu S."/>
            <person name="Kawaguchi M."/>
        </authorList>
    </citation>
    <scope>NUCLEOTIDE SEQUENCE</scope>
    <source>
        <strain evidence="13">HR1</strain>
    </source>
</reference>
<dbReference type="OrthoDB" id="6513042at2759"/>
<dbReference type="InterPro" id="IPR007855">
    <property type="entry name" value="RDRP"/>
</dbReference>
<keyword evidence="2 8" id="KW-0696">RNA-directed RNA polymerase</keyword>
<dbReference type="AlphaFoldDB" id="A0A2Z6SP54"/>
<reference evidence="12 14" key="1">
    <citation type="submission" date="2017-11" db="EMBL/GenBank/DDBJ databases">
        <title>The genome of Rhizophagus clarus HR1 reveals common genetic basis of auxotrophy among arbuscular mycorrhizal fungi.</title>
        <authorList>
            <person name="Kobayashi Y."/>
        </authorList>
    </citation>
    <scope>NUCLEOTIDE SEQUENCE [LARGE SCALE GENOMIC DNA]</scope>
    <source>
        <strain evidence="12 14">HR1</strain>
    </source>
</reference>
<dbReference type="PANTHER" id="PTHR23079">
    <property type="entry name" value="RNA-DEPENDENT RNA POLYMERASE"/>
    <property type="match status" value="1"/>
</dbReference>
<dbReference type="GO" id="GO:0003723">
    <property type="term" value="F:RNA binding"/>
    <property type="evidence" value="ECO:0007669"/>
    <property type="project" value="UniProtKB-KW"/>
</dbReference>
<organism evidence="12 14">
    <name type="scientific">Rhizophagus clarus</name>
    <dbReference type="NCBI Taxonomy" id="94130"/>
    <lineage>
        <taxon>Eukaryota</taxon>
        <taxon>Fungi</taxon>
        <taxon>Fungi incertae sedis</taxon>
        <taxon>Mucoromycota</taxon>
        <taxon>Glomeromycotina</taxon>
        <taxon>Glomeromycetes</taxon>
        <taxon>Glomerales</taxon>
        <taxon>Glomeraceae</taxon>
        <taxon>Rhizophagus</taxon>
    </lineage>
</organism>
<gene>
    <name evidence="13" type="ORF">RCL2_002861400</name>
    <name evidence="12" type="ORF">RclHR1_08800012</name>
</gene>
<dbReference type="InterPro" id="IPR058752">
    <property type="entry name" value="RDRP_C_head"/>
</dbReference>
<evidence type="ECO:0000256" key="8">
    <source>
        <dbReference type="RuleBase" id="RU363098"/>
    </source>
</evidence>
<sequence length="1277" mass="148803">MKSYTHHPSNKGYTNDRTMQRNRHNERLHSNGSNGVNGRNNGHNYDNSGFPGRNYWPPRDWKSFAEIKFKVSKIHAKAEVTELREHFESYGNVNKVQIETKDSESGERPTGVVYVTFKPVPKLPFWKYPIRFHSEKPLQVDYQKDDNSSSMFIDQRDAKQKLKFHSFQAESLEMGVYMQPGTFVSEVKYTDSVKFTINYQKRNINVEFGFRSTQQIYVFKLEIDFENIDGEIHVELDSSQRSRGSITIANKCPAKYWVLDNRLQSKDKFNWCLDDSWKRKTEIRVLPKSKEEKEVPLQPHMPDNSEQLGKWVVYRITFDLDRLGNISEEGLHCFRKMIKEAGEYNLVKLGNIKPLKIVSGTNLRKYMERSMLDFDVLYMTECNISFNYLHDYNLNEDFFFLLARLPTQSAINILERILTEKKRIFDPLSYLRVQVMKLDVEMKPKHVPSHCVMMRKVVITPTTMYILMPTMETSNRVIRHFRDKKDNFLRVQFVDEASSKISSSDGTHNLALYNRIYNTLHNGIKIGDRQYEFLAFSPSQLRDHSCWFFAPTYDLTADDIRSWMGDFSTNKSVAKYAAHMGQCFSSTCSVLPVNDIRGIPDIVRNRYTFSDGVGKISFSLARKTAEKLELKNIPSAFQFRLAGYKGVLCQSRSLRDNQIQLRPSQHKFESKHFDLEVIRGSTFISAYLNHQAITLLSSLGVPDSVFVEMKDVQVSELGSMFKNEDMAVNVLLKNIDEHGTSKFLANLVKAGFLQKRDKYLMNLLSLFRIMILRDLKKEVKIRVDKGAFLLGVLDETETLKENQVYCCVSDQNNPSKRRVITGTCIVYRNPCFHPGDIRIVTAVNCKKLDHLVDVIVFPAVGYRDIPSQCSGGDLDGDNFTIIYDERLIPQKRNLEPMNYEAREPETVENVTMEHIKKFFVNYMLSDELCMIADAHLAKADTSDVGAFHGQCIRLAQLHSEAVDYSKTGRPAIFPPELRAHKFPDFMEKSDKATYQSEKVLGHLYRSIEIEAFKFYDNFDFDNRLYVEGYQTYLEDARVHKRAYDADIKGLMNQFGIATEFEVTSGYIVNTITRVDRKKPRDIAKSVMDVVIPIKRHYRKLFEEEFYDEGTNIVSPKACNRMEAKAYAWYYVTYHPSELGDNPENMISFPWIVYEILCEMAIRNNNKFNMVQDYHKQSGTIGASKYHQKAIQPEDNDIRLKQKMFIQNNNNNNLDYTNYKQHLLDDFTNHNDDKLRNNIFTQNKIRNPHYPFIEENDDGSDILRQKISMQNKNNYYYR</sequence>
<dbReference type="InterPro" id="IPR057596">
    <property type="entry name" value="RDRP_core"/>
</dbReference>
<name>A0A2Z6SP54_9GLOM</name>
<comment type="catalytic activity">
    <reaction evidence="7 8">
        <text>RNA(n) + a ribonucleoside 5'-triphosphate = RNA(n+1) + diphosphate</text>
        <dbReference type="Rhea" id="RHEA:21248"/>
        <dbReference type="Rhea" id="RHEA-COMP:14527"/>
        <dbReference type="Rhea" id="RHEA-COMP:17342"/>
        <dbReference type="ChEBI" id="CHEBI:33019"/>
        <dbReference type="ChEBI" id="CHEBI:61557"/>
        <dbReference type="ChEBI" id="CHEBI:140395"/>
        <dbReference type="EC" id="2.7.7.48"/>
    </reaction>
</comment>
<evidence type="ECO:0000313" key="13">
    <source>
        <dbReference type="EMBL" id="GET02230.1"/>
    </source>
</evidence>
<feature type="compositionally biased region" description="Low complexity" evidence="9">
    <location>
        <begin position="30"/>
        <end position="44"/>
    </location>
</feature>
<dbReference type="GO" id="GO:0030422">
    <property type="term" value="P:siRNA processing"/>
    <property type="evidence" value="ECO:0007669"/>
    <property type="project" value="TreeGrafter"/>
</dbReference>
<dbReference type="EMBL" id="BEXD01004293">
    <property type="protein sequence ID" value="GBC09379.1"/>
    <property type="molecule type" value="Genomic_DNA"/>
</dbReference>
<feature type="domain" description="RDRP core" evidence="10">
    <location>
        <begin position="459"/>
        <end position="1007"/>
    </location>
</feature>
<comment type="similarity">
    <text evidence="1 8">Belongs to the RdRP family.</text>
</comment>
<dbReference type="EC" id="2.7.7.48" evidence="8"/>
<dbReference type="SUPFAM" id="SSF54928">
    <property type="entry name" value="RNA-binding domain, RBD"/>
    <property type="match status" value="1"/>
</dbReference>
<dbReference type="GO" id="GO:0003968">
    <property type="term" value="F:RNA-directed RNA polymerase activity"/>
    <property type="evidence" value="ECO:0007669"/>
    <property type="project" value="UniProtKB-KW"/>
</dbReference>
<dbReference type="Proteomes" id="UP000615446">
    <property type="component" value="Unassembled WGS sequence"/>
</dbReference>
<dbReference type="PANTHER" id="PTHR23079:SF55">
    <property type="entry name" value="RNA-DIRECTED RNA POLYMERASE"/>
    <property type="match status" value="1"/>
</dbReference>
<keyword evidence="3 8" id="KW-0808">Transferase</keyword>
<feature type="domain" description="RDRP C-terminal head" evidence="11">
    <location>
        <begin position="1020"/>
        <end position="1166"/>
    </location>
</feature>
<evidence type="ECO:0000256" key="4">
    <source>
        <dbReference type="ARBA" id="ARBA00022695"/>
    </source>
</evidence>
<evidence type="ECO:0000259" key="11">
    <source>
        <dbReference type="Pfam" id="PF26253"/>
    </source>
</evidence>
<evidence type="ECO:0000256" key="2">
    <source>
        <dbReference type="ARBA" id="ARBA00022484"/>
    </source>
</evidence>
<evidence type="ECO:0000256" key="9">
    <source>
        <dbReference type="SAM" id="MobiDB-lite"/>
    </source>
</evidence>
<evidence type="ECO:0000313" key="14">
    <source>
        <dbReference type="Proteomes" id="UP000247702"/>
    </source>
</evidence>
<dbReference type="GO" id="GO:0031380">
    <property type="term" value="C:nuclear RNA-directed RNA polymerase complex"/>
    <property type="evidence" value="ECO:0007669"/>
    <property type="project" value="TreeGrafter"/>
</dbReference>
<evidence type="ECO:0000256" key="1">
    <source>
        <dbReference type="ARBA" id="ARBA00005762"/>
    </source>
</evidence>
<evidence type="ECO:0000256" key="6">
    <source>
        <dbReference type="ARBA" id="ARBA00023158"/>
    </source>
</evidence>
<proteinExistence type="inferred from homology"/>
<protein>
    <recommendedName>
        <fullName evidence="8">RNA-dependent RNA polymerase</fullName>
        <ecNumber evidence="8">2.7.7.48</ecNumber>
    </recommendedName>
</protein>
<dbReference type="EMBL" id="BLAL01000306">
    <property type="protein sequence ID" value="GET02230.1"/>
    <property type="molecule type" value="Genomic_DNA"/>
</dbReference>
<dbReference type="Pfam" id="PF05183">
    <property type="entry name" value="RdRP"/>
    <property type="match status" value="1"/>
</dbReference>
<dbReference type="InterPro" id="IPR035979">
    <property type="entry name" value="RBD_domain_sf"/>
</dbReference>
<accession>A0A2Z6SP54</accession>
<keyword evidence="14" id="KW-1185">Reference proteome</keyword>
<keyword evidence="6" id="KW-0943">RNA-mediated gene silencing</keyword>
<dbReference type="Proteomes" id="UP000247702">
    <property type="component" value="Unassembled WGS sequence"/>
</dbReference>
<evidence type="ECO:0000256" key="7">
    <source>
        <dbReference type="ARBA" id="ARBA00048744"/>
    </source>
</evidence>
<evidence type="ECO:0000259" key="10">
    <source>
        <dbReference type="Pfam" id="PF05183"/>
    </source>
</evidence>
<evidence type="ECO:0000256" key="5">
    <source>
        <dbReference type="ARBA" id="ARBA00022884"/>
    </source>
</evidence>
<feature type="region of interest" description="Disordered" evidence="9">
    <location>
        <begin position="26"/>
        <end position="51"/>
    </location>
</feature>